<feature type="region of interest" description="Disordered" evidence="4">
    <location>
        <begin position="1"/>
        <end position="23"/>
    </location>
</feature>
<dbReference type="AlphaFoldDB" id="A0A7S3L5R1"/>
<dbReference type="Pfam" id="PF13181">
    <property type="entry name" value="TPR_8"/>
    <property type="match status" value="1"/>
</dbReference>
<dbReference type="SUPFAM" id="SSF48452">
    <property type="entry name" value="TPR-like"/>
    <property type="match status" value="1"/>
</dbReference>
<evidence type="ECO:0000313" key="5">
    <source>
        <dbReference type="EMBL" id="CAE0412558.1"/>
    </source>
</evidence>
<feature type="repeat" description="TPR" evidence="3">
    <location>
        <begin position="462"/>
        <end position="495"/>
    </location>
</feature>
<keyword evidence="2 3" id="KW-0802">TPR repeat</keyword>
<proteinExistence type="predicted"/>
<gene>
    <name evidence="5" type="ORF">ACOF00016_LOCUS9821</name>
</gene>
<feature type="compositionally biased region" description="Polar residues" evidence="4">
    <location>
        <begin position="1"/>
        <end position="17"/>
    </location>
</feature>
<name>A0A7S3L5R1_9STRA</name>
<accession>A0A7S3L5R1</accession>
<dbReference type="InterPro" id="IPR011990">
    <property type="entry name" value="TPR-like_helical_dom_sf"/>
</dbReference>
<dbReference type="Pfam" id="PF00515">
    <property type="entry name" value="TPR_1"/>
    <property type="match status" value="1"/>
</dbReference>
<dbReference type="GO" id="GO:0051879">
    <property type="term" value="F:Hsp90 protein binding"/>
    <property type="evidence" value="ECO:0007669"/>
    <property type="project" value="TreeGrafter"/>
</dbReference>
<protein>
    <submittedName>
        <fullName evidence="5">Uncharacterized protein</fullName>
    </submittedName>
</protein>
<evidence type="ECO:0000256" key="4">
    <source>
        <dbReference type="SAM" id="MobiDB-lite"/>
    </source>
</evidence>
<organism evidence="5">
    <name type="scientific">Amphora coffeiformis</name>
    <dbReference type="NCBI Taxonomy" id="265554"/>
    <lineage>
        <taxon>Eukaryota</taxon>
        <taxon>Sar</taxon>
        <taxon>Stramenopiles</taxon>
        <taxon>Ochrophyta</taxon>
        <taxon>Bacillariophyta</taxon>
        <taxon>Bacillariophyceae</taxon>
        <taxon>Bacillariophycidae</taxon>
        <taxon>Thalassiophysales</taxon>
        <taxon>Catenulaceae</taxon>
        <taxon>Amphora</taxon>
    </lineage>
</organism>
<dbReference type="EMBL" id="HBIM01011938">
    <property type="protein sequence ID" value="CAE0412558.1"/>
    <property type="molecule type" value="Transcribed_RNA"/>
</dbReference>
<dbReference type="SMART" id="SM00028">
    <property type="entry name" value="TPR"/>
    <property type="match status" value="3"/>
</dbReference>
<feature type="repeat" description="TPR" evidence="3">
    <location>
        <begin position="496"/>
        <end position="529"/>
    </location>
</feature>
<evidence type="ECO:0000256" key="1">
    <source>
        <dbReference type="ARBA" id="ARBA00022737"/>
    </source>
</evidence>
<dbReference type="PANTHER" id="PTHR22904:SF523">
    <property type="entry name" value="STRESS-INDUCED-PHOSPHOPROTEIN 1"/>
    <property type="match status" value="1"/>
</dbReference>
<dbReference type="InterPro" id="IPR019734">
    <property type="entry name" value="TPR_rpt"/>
</dbReference>
<evidence type="ECO:0000256" key="3">
    <source>
        <dbReference type="PROSITE-ProRule" id="PRU00339"/>
    </source>
</evidence>
<sequence>MNVVATMSSPEQQSQPAQKGVAGRINYAQWDKVTRDLVEEHDQEEEQEKEAAKAKLGLDGKYARSQAEAEERQKLKDVKKVKKTLDKYKKREMATVATFTGLLGPVETDSHKGGESKAADKKTVRITRNEMDAGKRVITIADTSGHSIKDTIVLSQDLSLLESKMNVNAQAKSFQEDSENAVPEEPTKERSIYGIIKAFLNNIHNCTVIIKCKVISGTLEMHNCSNVIVRVESDATIATVQADLSKDMVLEFRDAPSGKNTAVLPHQKKMYWGEDGDDRIFHAGVSNMTVRIVRDDMVDTEIIADYIKDGAEQIGNAKAEEMQFVTSVHDGQLMTEKVVRAGSTTGKNVRAMTQREIDAENKRREKAAAIAIQKAEEMLKIKDKDGNLVEKKPVEPKADDDVEEVLSNDVKLIVDECMQNKARGNEAFGTGEYGQAILLYSLALDKAEELPADAPSSVFPRDVIYSNRAACFLKLGQHEKAEEDARKSLEINPDNIKANFRLGLALHAMGQYYAALPILAKAHKIEPNNKQIKQALGFCEVRLAQAERKRMEG</sequence>
<dbReference type="PROSITE" id="PS50005">
    <property type="entry name" value="TPR"/>
    <property type="match status" value="2"/>
</dbReference>
<dbReference type="PANTHER" id="PTHR22904">
    <property type="entry name" value="TPR REPEAT CONTAINING PROTEIN"/>
    <property type="match status" value="1"/>
</dbReference>
<evidence type="ECO:0000256" key="2">
    <source>
        <dbReference type="ARBA" id="ARBA00022803"/>
    </source>
</evidence>
<dbReference type="Gene3D" id="1.25.40.10">
    <property type="entry name" value="Tetratricopeptide repeat domain"/>
    <property type="match status" value="1"/>
</dbReference>
<reference evidence="5" key="1">
    <citation type="submission" date="2021-01" db="EMBL/GenBank/DDBJ databases">
        <authorList>
            <person name="Corre E."/>
            <person name="Pelletier E."/>
            <person name="Niang G."/>
            <person name="Scheremetjew M."/>
            <person name="Finn R."/>
            <person name="Kale V."/>
            <person name="Holt S."/>
            <person name="Cochrane G."/>
            <person name="Meng A."/>
            <person name="Brown T."/>
            <person name="Cohen L."/>
        </authorList>
    </citation>
    <scope>NUCLEOTIDE SEQUENCE</scope>
    <source>
        <strain evidence="5">CCMP127</strain>
    </source>
</reference>
<keyword evidence="1" id="KW-0677">Repeat</keyword>